<protein>
    <submittedName>
        <fullName evidence="4">Uncharacterized protein</fullName>
    </submittedName>
</protein>
<sequence>MAAYLGVIIDTCILKGTLGYTHEILEIMAIVPAAMWVFYLAIQTFTTLKKDRETRLSKVRDQSHGRMPSVQPSNPETATEASSYPSRRDTCHLQLSDSLERLKEKEDKLAQLRYDLELMQLEVDRASEHSAEIKTQLGMMDALRFLGWESDLDTRSADVESLGEV</sequence>
<name>A0A3N4HZN6_ASCIM</name>
<keyword evidence="3" id="KW-0812">Transmembrane</keyword>
<organism evidence="4 5">
    <name type="scientific">Ascobolus immersus RN42</name>
    <dbReference type="NCBI Taxonomy" id="1160509"/>
    <lineage>
        <taxon>Eukaryota</taxon>
        <taxon>Fungi</taxon>
        <taxon>Dikarya</taxon>
        <taxon>Ascomycota</taxon>
        <taxon>Pezizomycotina</taxon>
        <taxon>Pezizomycetes</taxon>
        <taxon>Pezizales</taxon>
        <taxon>Ascobolaceae</taxon>
        <taxon>Ascobolus</taxon>
    </lineage>
</organism>
<feature type="region of interest" description="Disordered" evidence="2">
    <location>
        <begin position="56"/>
        <end position="89"/>
    </location>
</feature>
<keyword evidence="5" id="KW-1185">Reference proteome</keyword>
<evidence type="ECO:0000256" key="2">
    <source>
        <dbReference type="SAM" id="MobiDB-lite"/>
    </source>
</evidence>
<keyword evidence="3" id="KW-1133">Transmembrane helix</keyword>
<reference evidence="4 5" key="1">
    <citation type="journal article" date="2018" name="Nat. Ecol. Evol.">
        <title>Pezizomycetes genomes reveal the molecular basis of ectomycorrhizal truffle lifestyle.</title>
        <authorList>
            <person name="Murat C."/>
            <person name="Payen T."/>
            <person name="Noel B."/>
            <person name="Kuo A."/>
            <person name="Morin E."/>
            <person name="Chen J."/>
            <person name="Kohler A."/>
            <person name="Krizsan K."/>
            <person name="Balestrini R."/>
            <person name="Da Silva C."/>
            <person name="Montanini B."/>
            <person name="Hainaut M."/>
            <person name="Levati E."/>
            <person name="Barry K.W."/>
            <person name="Belfiori B."/>
            <person name="Cichocki N."/>
            <person name="Clum A."/>
            <person name="Dockter R.B."/>
            <person name="Fauchery L."/>
            <person name="Guy J."/>
            <person name="Iotti M."/>
            <person name="Le Tacon F."/>
            <person name="Lindquist E.A."/>
            <person name="Lipzen A."/>
            <person name="Malagnac F."/>
            <person name="Mello A."/>
            <person name="Molinier V."/>
            <person name="Miyauchi S."/>
            <person name="Poulain J."/>
            <person name="Riccioni C."/>
            <person name="Rubini A."/>
            <person name="Sitrit Y."/>
            <person name="Splivallo R."/>
            <person name="Traeger S."/>
            <person name="Wang M."/>
            <person name="Zifcakova L."/>
            <person name="Wipf D."/>
            <person name="Zambonelli A."/>
            <person name="Paolocci F."/>
            <person name="Nowrousian M."/>
            <person name="Ottonello S."/>
            <person name="Baldrian P."/>
            <person name="Spatafora J.W."/>
            <person name="Henrissat B."/>
            <person name="Nagy L.G."/>
            <person name="Aury J.M."/>
            <person name="Wincker P."/>
            <person name="Grigoriev I.V."/>
            <person name="Bonfante P."/>
            <person name="Martin F.M."/>
        </authorList>
    </citation>
    <scope>NUCLEOTIDE SEQUENCE [LARGE SCALE GENOMIC DNA]</scope>
    <source>
        <strain evidence="4 5">RN42</strain>
    </source>
</reference>
<keyword evidence="1" id="KW-0175">Coiled coil</keyword>
<accession>A0A3N4HZN6</accession>
<evidence type="ECO:0000313" key="4">
    <source>
        <dbReference type="EMBL" id="RPA77330.1"/>
    </source>
</evidence>
<dbReference type="AlphaFoldDB" id="A0A3N4HZN6"/>
<feature type="coiled-coil region" evidence="1">
    <location>
        <begin position="95"/>
        <end position="122"/>
    </location>
</feature>
<feature type="compositionally biased region" description="Polar residues" evidence="2">
    <location>
        <begin position="70"/>
        <end position="85"/>
    </location>
</feature>
<proteinExistence type="predicted"/>
<dbReference type="EMBL" id="ML119728">
    <property type="protein sequence ID" value="RPA77330.1"/>
    <property type="molecule type" value="Genomic_DNA"/>
</dbReference>
<evidence type="ECO:0000256" key="3">
    <source>
        <dbReference type="SAM" id="Phobius"/>
    </source>
</evidence>
<gene>
    <name evidence="4" type="ORF">BJ508DRAFT_330319</name>
</gene>
<evidence type="ECO:0000313" key="5">
    <source>
        <dbReference type="Proteomes" id="UP000275078"/>
    </source>
</evidence>
<feature type="transmembrane region" description="Helical" evidence="3">
    <location>
        <begin position="24"/>
        <end position="42"/>
    </location>
</feature>
<dbReference type="Proteomes" id="UP000275078">
    <property type="component" value="Unassembled WGS sequence"/>
</dbReference>
<evidence type="ECO:0000256" key="1">
    <source>
        <dbReference type="SAM" id="Coils"/>
    </source>
</evidence>
<keyword evidence="3" id="KW-0472">Membrane</keyword>